<keyword evidence="3 11" id="KW-0812">Transmembrane</keyword>
<dbReference type="SUPFAM" id="SSF54631">
    <property type="entry name" value="CBS-domain pair"/>
    <property type="match status" value="1"/>
</dbReference>
<evidence type="ECO:0000256" key="1">
    <source>
        <dbReference type="ARBA" id="ARBA00004141"/>
    </source>
</evidence>
<evidence type="ECO:0000256" key="5">
    <source>
        <dbReference type="ARBA" id="ARBA00022989"/>
    </source>
</evidence>
<feature type="transmembrane region" description="Helical" evidence="11">
    <location>
        <begin position="102"/>
        <end position="125"/>
    </location>
</feature>
<dbReference type="InterPro" id="IPR001807">
    <property type="entry name" value="ClC"/>
</dbReference>
<evidence type="ECO:0000256" key="7">
    <source>
        <dbReference type="ARBA" id="ARBA00023122"/>
    </source>
</evidence>
<feature type="transmembrane region" description="Helical" evidence="11">
    <location>
        <begin position="315"/>
        <end position="336"/>
    </location>
</feature>
<feature type="transmembrane region" description="Helical" evidence="11">
    <location>
        <begin position="357"/>
        <end position="377"/>
    </location>
</feature>
<dbReference type="Proteomes" id="UP000515129">
    <property type="component" value="Chromosome 15"/>
</dbReference>
<accession>A0A6P6QVI5</accession>
<dbReference type="CDD" id="cd04591">
    <property type="entry name" value="CBS_pair_voltage-gated_CLC_euk_bac"/>
    <property type="match status" value="1"/>
</dbReference>
<dbReference type="GeneID" id="113114691"/>
<dbReference type="RefSeq" id="XP_026137397.1">
    <property type="nucleotide sequence ID" value="XM_026281612.1"/>
</dbReference>
<reference evidence="13" key="1">
    <citation type="submission" date="2025-08" db="UniProtKB">
        <authorList>
            <consortium name="RefSeq"/>
        </authorList>
    </citation>
    <scope>IDENTIFICATION</scope>
    <source>
        <strain evidence="13">Wakin</strain>
        <tissue evidence="13">Muscle</tissue>
    </source>
</reference>
<dbReference type="Gene3D" id="1.10.3080.10">
    <property type="entry name" value="Clc chloride channel"/>
    <property type="match status" value="1"/>
</dbReference>
<dbReference type="InterPro" id="IPR046342">
    <property type="entry name" value="CBS_dom_sf"/>
</dbReference>
<keyword evidence="12" id="KW-1185">Reference proteome</keyword>
<dbReference type="Gene3D" id="3.10.580.10">
    <property type="entry name" value="CBS-domain"/>
    <property type="match status" value="1"/>
</dbReference>
<keyword evidence="9" id="KW-0869">Chloride channel</keyword>
<evidence type="ECO:0000256" key="10">
    <source>
        <dbReference type="ARBA" id="ARBA00023214"/>
    </source>
</evidence>
<evidence type="ECO:0000313" key="13">
    <source>
        <dbReference type="RefSeq" id="XP_026137397.1"/>
    </source>
</evidence>
<organism evidence="12 13">
    <name type="scientific">Carassius auratus</name>
    <name type="common">Goldfish</name>
    <dbReference type="NCBI Taxonomy" id="7957"/>
    <lineage>
        <taxon>Eukaryota</taxon>
        <taxon>Metazoa</taxon>
        <taxon>Chordata</taxon>
        <taxon>Craniata</taxon>
        <taxon>Vertebrata</taxon>
        <taxon>Euteleostomi</taxon>
        <taxon>Actinopterygii</taxon>
        <taxon>Neopterygii</taxon>
        <taxon>Teleostei</taxon>
        <taxon>Ostariophysi</taxon>
        <taxon>Cypriniformes</taxon>
        <taxon>Cyprinidae</taxon>
        <taxon>Cyprininae</taxon>
        <taxon>Carassius</taxon>
    </lineage>
</organism>
<evidence type="ECO:0000256" key="9">
    <source>
        <dbReference type="ARBA" id="ARBA00023173"/>
    </source>
</evidence>
<dbReference type="PRINTS" id="PR00762">
    <property type="entry name" value="CLCHANNEL"/>
</dbReference>
<keyword evidence="5 11" id="KW-1133">Transmembrane helix</keyword>
<name>A0A6P6QVI5_CARAU</name>
<proteinExistence type="predicted"/>
<feature type="transmembrane region" description="Helical" evidence="11">
    <location>
        <begin position="446"/>
        <end position="468"/>
    </location>
</feature>
<dbReference type="FunFam" id="1.10.3080.10:FF:000033">
    <property type="entry name" value="Chloride channel, voltage-sensitive 1"/>
    <property type="match status" value="1"/>
</dbReference>
<comment type="subcellular location">
    <subcellularLocation>
        <location evidence="1">Membrane</location>
        <topology evidence="1">Multi-pass membrane protein</topology>
    </subcellularLocation>
</comment>
<evidence type="ECO:0000256" key="8">
    <source>
        <dbReference type="ARBA" id="ARBA00023136"/>
    </source>
</evidence>
<dbReference type="GO" id="GO:0034707">
    <property type="term" value="C:chloride channel complex"/>
    <property type="evidence" value="ECO:0007669"/>
    <property type="project" value="UniProtKB-KW"/>
</dbReference>
<dbReference type="GO" id="GO:0005886">
    <property type="term" value="C:plasma membrane"/>
    <property type="evidence" value="ECO:0007669"/>
    <property type="project" value="TreeGrafter"/>
</dbReference>
<dbReference type="CDD" id="cd03683">
    <property type="entry name" value="ClC_1_like"/>
    <property type="match status" value="1"/>
</dbReference>
<dbReference type="Pfam" id="PF00654">
    <property type="entry name" value="Voltage_CLC"/>
    <property type="match status" value="1"/>
</dbReference>
<keyword evidence="7" id="KW-0129">CBS domain</keyword>
<keyword evidence="6" id="KW-0406">Ion transport</keyword>
<keyword evidence="9" id="KW-0407">Ion channel</keyword>
<dbReference type="KEGG" id="caua:113114691"/>
<evidence type="ECO:0000256" key="4">
    <source>
        <dbReference type="ARBA" id="ARBA00022737"/>
    </source>
</evidence>
<dbReference type="PANTHER" id="PTHR45720">
    <property type="entry name" value="CHLORIDE CHANNEL PROTEIN 2"/>
    <property type="match status" value="1"/>
</dbReference>
<gene>
    <name evidence="13" type="primary">LOC113114691</name>
</gene>
<dbReference type="SUPFAM" id="SSF81340">
    <property type="entry name" value="Clc chloride channel"/>
    <property type="match status" value="1"/>
</dbReference>
<feature type="transmembrane region" description="Helical" evidence="11">
    <location>
        <begin position="61"/>
        <end position="82"/>
    </location>
</feature>
<dbReference type="AlphaFoldDB" id="A0A6P6QVI5"/>
<feature type="transmembrane region" description="Helical" evidence="11">
    <location>
        <begin position="488"/>
        <end position="510"/>
    </location>
</feature>
<evidence type="ECO:0000256" key="3">
    <source>
        <dbReference type="ARBA" id="ARBA00022692"/>
    </source>
</evidence>
<dbReference type="GO" id="GO:0005247">
    <property type="term" value="F:voltage-gated chloride channel activity"/>
    <property type="evidence" value="ECO:0007669"/>
    <property type="project" value="TreeGrafter"/>
</dbReference>
<keyword evidence="10" id="KW-0868">Chloride</keyword>
<dbReference type="PANTHER" id="PTHR45720:SF6">
    <property type="entry name" value="CHLORIDE CHANNEL PROTEIN 2"/>
    <property type="match status" value="1"/>
</dbReference>
<sequence length="836" mass="93572">MAVDGTDQNNLEQGIYTKDATRLRKNGHHRRSLSDLSPSQKCGAWISHFQKLFVLFIGADWIYLMLLGFVVAVLSFTVDVFVDLFTEAHRWIYNLADSHVVLQYLAWVTYSLLLMCFAAGFANIVSNKATGSGIPETKTSLRGVMLKEYFTFRTLVSKVISLTCVLGSELPVGKEGPFVHVGSVCAALLCKFMSLFSGIYKVLTNVIILKDSQFVVYLVLVCLEQNKNRNEEMLTVGCAVGISCCFAAPIGGALFSLEVTSMFFLARNYWRGFLSATFGGFIFRLLPVWNRKEETLTALYATKYRLDFPFDLRELPIFAAMGIVCGFGGAFFVYLYGKISLFVKKQQAKKSFLMRNCFFYSALVSVLISTLTFPPGFGQFMAGRLTKKDSLISFFDNRTWSNHGIVADFANDDYLAAWKHPQVNVFILLSVFIIMKFWMSALSITLPIPCGSFVPIFVIGAAFGRLVGEGLATLFPDGFNVDGHIYHIVPGAYAVIGAASLTAGVTHTISTGVIMMEMTGQISYTLPILISVILANMISQSLQPSIYDTAIRIKKLPYLPTLSWGHREKYNIYVEDFMKRDVRYITLNSTYRDIIKILRSGNLKTLPLVKSAESMLLLGSVERAQLLGLLKQRMQHNKQNASTMPNRYKVRFQMSSEESASATNAKPLKSALKKPSVDEEEITSLYDSGLNLKKFFCSRPEIEAMEDDSDAEDDTILQEIEEWEEQQLDEQVTFNSCKIDPAPFQLVERTSLHKTHTMFSVLNLDYAYVTSIGRLVGAVSLKELHKAIEGSMLGEGVRLRPVLSTFRDRGVRGTRPETIALHQLLEHPLSSCAHNI</sequence>
<feature type="transmembrane region" description="Helical" evidence="11">
    <location>
        <begin position="233"/>
        <end position="257"/>
    </location>
</feature>
<protein>
    <submittedName>
        <fullName evidence="13">Chloride channel protein 2-like isoform X1</fullName>
    </submittedName>
</protein>
<feature type="transmembrane region" description="Helical" evidence="11">
    <location>
        <begin position="522"/>
        <end position="539"/>
    </location>
</feature>
<evidence type="ECO:0000256" key="6">
    <source>
        <dbReference type="ARBA" id="ARBA00023065"/>
    </source>
</evidence>
<evidence type="ECO:0000256" key="2">
    <source>
        <dbReference type="ARBA" id="ARBA00022448"/>
    </source>
</evidence>
<keyword evidence="2" id="KW-0813">Transport</keyword>
<keyword evidence="8 11" id="KW-0472">Membrane</keyword>
<feature type="transmembrane region" description="Helical" evidence="11">
    <location>
        <begin position="421"/>
        <end position="439"/>
    </location>
</feature>
<dbReference type="InterPro" id="IPR014743">
    <property type="entry name" value="Cl-channel_core"/>
</dbReference>
<dbReference type="OrthoDB" id="4564at2759"/>
<keyword evidence="4" id="KW-0677">Repeat</keyword>
<evidence type="ECO:0000313" key="12">
    <source>
        <dbReference type="Proteomes" id="UP000515129"/>
    </source>
</evidence>
<dbReference type="InterPro" id="IPR050970">
    <property type="entry name" value="Cl_channel_volt-gated"/>
</dbReference>
<evidence type="ECO:0000256" key="11">
    <source>
        <dbReference type="SAM" id="Phobius"/>
    </source>
</evidence>